<keyword evidence="2" id="KW-1185">Reference proteome</keyword>
<dbReference type="KEGG" id="adl:AURDEDRAFT_146991"/>
<evidence type="ECO:0000313" key="1">
    <source>
        <dbReference type="EMBL" id="EJD37649.1"/>
    </source>
</evidence>
<dbReference type="EMBL" id="JH687837">
    <property type="protein sequence ID" value="EJD37649.1"/>
    <property type="molecule type" value="Genomic_DNA"/>
</dbReference>
<dbReference type="OrthoDB" id="3270220at2759"/>
<dbReference type="OMA" id="YRIVRNC"/>
<dbReference type="InterPro" id="IPR032675">
    <property type="entry name" value="LRR_dom_sf"/>
</dbReference>
<gene>
    <name evidence="1" type="ORF">AURDEDRAFT_146991</name>
</gene>
<sequence length="439" mass="49057">MTCSRFRVICSPVLFRSVTLVRAPTADTSTVLRHVRFLKLHHTSNPNTIRHVLQMTPKVVELYCHKVPDAAIPVVLCCPTLETVTLTDVVVTDRHLCGIISSTLQSFRMVFSSIRSRASRRNLGLEMILLSSVFLHSHATLQVLVLPGESTEIATLASFEWPSLRELAICGPCPEFGDIFPRLLAVMPRLAVLTLATFPPHGQASAPVVPAGCDVQPLSELRRLTLSHPNPTDGIFLGLTSSLLELSLRDNPRYYTRLRTDGSVLSCGAATDIIRRLDSRGACQHIHRLELVVAASIADTPDQEMNLYAVLAATCPQLRFLELHRYRRVHDPRDASVQIPWGIIADGLKRAGSLRHLRLNPDFPLRQHVEPDTYRSFLDKLDALAMQLAHGLPLLQSLAFLHSNLTGDYAWQPWSVRPDGTLARALRLRYIESCDMEWM</sequence>
<proteinExistence type="predicted"/>
<evidence type="ECO:0000313" key="2">
    <source>
        <dbReference type="Proteomes" id="UP000006514"/>
    </source>
</evidence>
<name>J0LHN4_AURST</name>
<protein>
    <recommendedName>
        <fullName evidence="3">F-box domain-containing protein</fullName>
    </recommendedName>
</protein>
<dbReference type="Gene3D" id="3.80.10.10">
    <property type="entry name" value="Ribonuclease Inhibitor"/>
    <property type="match status" value="1"/>
</dbReference>
<dbReference type="GO" id="GO:0031146">
    <property type="term" value="P:SCF-dependent proteasomal ubiquitin-dependent protein catabolic process"/>
    <property type="evidence" value="ECO:0007669"/>
    <property type="project" value="TreeGrafter"/>
</dbReference>
<dbReference type="AlphaFoldDB" id="J0LHN4"/>
<evidence type="ECO:0008006" key="3">
    <source>
        <dbReference type="Google" id="ProtNLM"/>
    </source>
</evidence>
<organism evidence="1 2">
    <name type="scientific">Auricularia subglabra (strain TFB-10046 / SS5)</name>
    <name type="common">White-rot fungus</name>
    <name type="synonym">Auricularia delicata (strain TFB10046)</name>
    <dbReference type="NCBI Taxonomy" id="717982"/>
    <lineage>
        <taxon>Eukaryota</taxon>
        <taxon>Fungi</taxon>
        <taxon>Dikarya</taxon>
        <taxon>Basidiomycota</taxon>
        <taxon>Agaricomycotina</taxon>
        <taxon>Agaricomycetes</taxon>
        <taxon>Auriculariales</taxon>
        <taxon>Auriculariaceae</taxon>
        <taxon>Auricularia</taxon>
    </lineage>
</organism>
<reference evidence="2" key="1">
    <citation type="journal article" date="2012" name="Science">
        <title>The Paleozoic origin of enzymatic lignin decomposition reconstructed from 31 fungal genomes.</title>
        <authorList>
            <person name="Floudas D."/>
            <person name="Binder M."/>
            <person name="Riley R."/>
            <person name="Barry K."/>
            <person name="Blanchette R.A."/>
            <person name="Henrissat B."/>
            <person name="Martinez A.T."/>
            <person name="Otillar R."/>
            <person name="Spatafora J.W."/>
            <person name="Yadav J.S."/>
            <person name="Aerts A."/>
            <person name="Benoit I."/>
            <person name="Boyd A."/>
            <person name="Carlson A."/>
            <person name="Copeland A."/>
            <person name="Coutinho P.M."/>
            <person name="de Vries R.P."/>
            <person name="Ferreira P."/>
            <person name="Findley K."/>
            <person name="Foster B."/>
            <person name="Gaskell J."/>
            <person name="Glotzer D."/>
            <person name="Gorecki P."/>
            <person name="Heitman J."/>
            <person name="Hesse C."/>
            <person name="Hori C."/>
            <person name="Igarashi K."/>
            <person name="Jurgens J.A."/>
            <person name="Kallen N."/>
            <person name="Kersten P."/>
            <person name="Kohler A."/>
            <person name="Kuees U."/>
            <person name="Kumar T.K.A."/>
            <person name="Kuo A."/>
            <person name="LaButti K."/>
            <person name="Larrondo L.F."/>
            <person name="Lindquist E."/>
            <person name="Ling A."/>
            <person name="Lombard V."/>
            <person name="Lucas S."/>
            <person name="Lundell T."/>
            <person name="Martin R."/>
            <person name="McLaughlin D.J."/>
            <person name="Morgenstern I."/>
            <person name="Morin E."/>
            <person name="Murat C."/>
            <person name="Nagy L.G."/>
            <person name="Nolan M."/>
            <person name="Ohm R.A."/>
            <person name="Patyshakuliyeva A."/>
            <person name="Rokas A."/>
            <person name="Ruiz-Duenas F.J."/>
            <person name="Sabat G."/>
            <person name="Salamov A."/>
            <person name="Samejima M."/>
            <person name="Schmutz J."/>
            <person name="Slot J.C."/>
            <person name="St John F."/>
            <person name="Stenlid J."/>
            <person name="Sun H."/>
            <person name="Sun S."/>
            <person name="Syed K."/>
            <person name="Tsang A."/>
            <person name="Wiebenga A."/>
            <person name="Young D."/>
            <person name="Pisabarro A."/>
            <person name="Eastwood D.C."/>
            <person name="Martin F."/>
            <person name="Cullen D."/>
            <person name="Grigoriev I.V."/>
            <person name="Hibbett D.S."/>
        </authorList>
    </citation>
    <scope>NUCLEOTIDE SEQUENCE [LARGE SCALE GENOMIC DNA]</scope>
    <source>
        <strain evidence="2">TFB10046</strain>
    </source>
</reference>
<accession>J0LHN4</accession>
<dbReference type="InParanoid" id="J0LHN4"/>
<dbReference type="GO" id="GO:0019005">
    <property type="term" value="C:SCF ubiquitin ligase complex"/>
    <property type="evidence" value="ECO:0007669"/>
    <property type="project" value="TreeGrafter"/>
</dbReference>
<dbReference type="Proteomes" id="UP000006514">
    <property type="component" value="Unassembled WGS sequence"/>
</dbReference>
<dbReference type="SUPFAM" id="SSF52047">
    <property type="entry name" value="RNI-like"/>
    <property type="match status" value="1"/>
</dbReference>
<dbReference type="PANTHER" id="PTHR13318">
    <property type="entry name" value="PARTNER OF PAIRED, ISOFORM B-RELATED"/>
    <property type="match status" value="1"/>
</dbReference>